<accession>A0ABV3JMY3</accession>
<evidence type="ECO:0000313" key="8">
    <source>
        <dbReference type="EMBL" id="MEV5249484.1"/>
    </source>
</evidence>
<dbReference type="EMBL" id="JBFATE010000016">
    <property type="protein sequence ID" value="MEV5249484.1"/>
    <property type="molecule type" value="Genomic_DNA"/>
</dbReference>
<feature type="transmembrane region" description="Helical" evidence="5">
    <location>
        <begin position="291"/>
        <end position="309"/>
    </location>
</feature>
<evidence type="ECO:0000256" key="5">
    <source>
        <dbReference type="SAM" id="Phobius"/>
    </source>
</evidence>
<dbReference type="SUPFAM" id="SSF54427">
    <property type="entry name" value="NTF2-like"/>
    <property type="match status" value="1"/>
</dbReference>
<evidence type="ECO:0000259" key="6">
    <source>
        <dbReference type="Pfam" id="PF12680"/>
    </source>
</evidence>
<evidence type="ECO:0000259" key="7">
    <source>
        <dbReference type="Pfam" id="PF13515"/>
    </source>
</evidence>
<evidence type="ECO:0000313" key="9">
    <source>
        <dbReference type="Proteomes" id="UP001552527"/>
    </source>
</evidence>
<feature type="transmembrane region" description="Helical" evidence="5">
    <location>
        <begin position="314"/>
        <end position="332"/>
    </location>
</feature>
<protein>
    <submittedName>
        <fullName evidence="8">FUSC family protein</fullName>
    </submittedName>
</protein>
<feature type="domain" description="SnoaL-like" evidence="6">
    <location>
        <begin position="401"/>
        <end position="496"/>
    </location>
</feature>
<keyword evidence="3 5" id="KW-1133">Transmembrane helix</keyword>
<evidence type="ECO:0000256" key="2">
    <source>
        <dbReference type="ARBA" id="ARBA00022692"/>
    </source>
</evidence>
<dbReference type="Gene3D" id="3.10.450.50">
    <property type="match status" value="1"/>
</dbReference>
<dbReference type="InterPro" id="IPR049453">
    <property type="entry name" value="Memb_transporter_dom"/>
</dbReference>
<keyword evidence="2 5" id="KW-0812">Transmembrane</keyword>
<gene>
    <name evidence="8" type="ORF">AB0K95_30085</name>
</gene>
<dbReference type="RefSeq" id="WP_364026588.1">
    <property type="nucleotide sequence ID" value="NZ_JBFATD010000016.1"/>
</dbReference>
<organism evidence="8 9">
    <name type="scientific">Streptomyces werraensis</name>
    <dbReference type="NCBI Taxonomy" id="68284"/>
    <lineage>
        <taxon>Bacteria</taxon>
        <taxon>Bacillati</taxon>
        <taxon>Actinomycetota</taxon>
        <taxon>Actinomycetes</taxon>
        <taxon>Kitasatosporales</taxon>
        <taxon>Streptomycetaceae</taxon>
        <taxon>Streptomyces</taxon>
    </lineage>
</organism>
<evidence type="ECO:0000256" key="3">
    <source>
        <dbReference type="ARBA" id="ARBA00022989"/>
    </source>
</evidence>
<comment type="subcellular location">
    <subcellularLocation>
        <location evidence="1">Membrane</location>
        <topology evidence="1">Multi-pass membrane protein</topology>
    </subcellularLocation>
</comment>
<feature type="transmembrane region" description="Helical" evidence="5">
    <location>
        <begin position="344"/>
        <end position="363"/>
    </location>
</feature>
<dbReference type="InterPro" id="IPR037401">
    <property type="entry name" value="SnoaL-like"/>
</dbReference>
<feature type="transmembrane region" description="Helical" evidence="5">
    <location>
        <begin position="137"/>
        <end position="154"/>
    </location>
</feature>
<evidence type="ECO:0000256" key="1">
    <source>
        <dbReference type="ARBA" id="ARBA00004141"/>
    </source>
</evidence>
<feature type="domain" description="Integral membrane bound transporter" evidence="7">
    <location>
        <begin position="230"/>
        <end position="354"/>
    </location>
</feature>
<comment type="caution">
    <text evidence="8">The sequence shown here is derived from an EMBL/GenBank/DDBJ whole genome shotgun (WGS) entry which is preliminary data.</text>
</comment>
<keyword evidence="4 5" id="KW-0472">Membrane</keyword>
<keyword evidence="9" id="KW-1185">Reference proteome</keyword>
<evidence type="ECO:0000256" key="4">
    <source>
        <dbReference type="ARBA" id="ARBA00023136"/>
    </source>
</evidence>
<dbReference type="Proteomes" id="UP001552527">
    <property type="component" value="Unassembled WGS sequence"/>
</dbReference>
<name>A0ABV3JMY3_9ACTN</name>
<dbReference type="Pfam" id="PF12680">
    <property type="entry name" value="SnoaL_2"/>
    <property type="match status" value="1"/>
</dbReference>
<dbReference type="Pfam" id="PF13515">
    <property type="entry name" value="FUSC_2"/>
    <property type="match status" value="1"/>
</dbReference>
<dbReference type="InterPro" id="IPR032710">
    <property type="entry name" value="NTF2-like_dom_sf"/>
</dbReference>
<reference evidence="8 9" key="1">
    <citation type="submission" date="2024-06" db="EMBL/GenBank/DDBJ databases">
        <title>The Natural Products Discovery Center: Release of the First 8490 Sequenced Strains for Exploring Actinobacteria Biosynthetic Diversity.</title>
        <authorList>
            <person name="Kalkreuter E."/>
            <person name="Kautsar S.A."/>
            <person name="Yang D."/>
            <person name="Bader C.D."/>
            <person name="Teijaro C.N."/>
            <person name="Fluegel L."/>
            <person name="Davis C.M."/>
            <person name="Simpson J.R."/>
            <person name="Lauterbach L."/>
            <person name="Steele A.D."/>
            <person name="Gui C."/>
            <person name="Meng S."/>
            <person name="Li G."/>
            <person name="Viehrig K."/>
            <person name="Ye F."/>
            <person name="Su P."/>
            <person name="Kiefer A.F."/>
            <person name="Nichols A."/>
            <person name="Cepeda A.J."/>
            <person name="Yan W."/>
            <person name="Fan B."/>
            <person name="Jiang Y."/>
            <person name="Adhikari A."/>
            <person name="Zheng C.-J."/>
            <person name="Schuster L."/>
            <person name="Cowan T.M."/>
            <person name="Smanski M.J."/>
            <person name="Chevrette M.G."/>
            <person name="De Carvalho L.P.S."/>
            <person name="Shen B."/>
        </authorList>
    </citation>
    <scope>NUCLEOTIDE SEQUENCE [LARGE SCALE GENOMIC DNA]</scope>
    <source>
        <strain evidence="8 9">NPDC052768</strain>
    </source>
</reference>
<feature type="transmembrane region" description="Helical" evidence="5">
    <location>
        <begin position="166"/>
        <end position="189"/>
    </location>
</feature>
<proteinExistence type="predicted"/>
<sequence>MTVAASKTPGSPSAVRRLTPGLHALLALRADPHAPEAAVRAGVSVFLAVAGTAVVGRLDLSAYAVFGAFATLYGRGLQVGDRLRMQLEAGAVLVTSTLLGSLVAFSAERVWLEVPLTGCWAGVVLLASRRRAWNPPGALFPVFALAAIAAQSPARSSQWWQGLLTATAALTVAITVNLAFCAIACASAVRRRPARGEPATSGVPRPAPVPLRRQDATQAAVLAAVTTTAGFGANVVGIGHPYWAMITSVAALAASGTARKTLRSVHRGLGSVAGALLAVLLYQLLTTLHPPVLAVIGVVALLQVGAELFVTRNYGAAVVFVTPLAVVMTWLPDGLDRSAIHDRIVTTGVGLAPVALVLLAVTLRHTWSPRPTGDAVGSAPSKDPYQERRIHMSTPVLPAPVRTFVEATNRGDSDAFAAAFTEDAYLNDWGREFHGRDGVRAWDRTDNIGVQAHFEPRSVDPGPDPDSYVVTLTVTGNGYNGTGPMTFHLRDGLIASLRISG</sequence>